<dbReference type="Pfam" id="PF01547">
    <property type="entry name" value="SBP_bac_1"/>
    <property type="match status" value="1"/>
</dbReference>
<dbReference type="PANTHER" id="PTHR43649">
    <property type="entry name" value="ARABINOSE-BINDING PROTEIN-RELATED"/>
    <property type="match status" value="1"/>
</dbReference>
<keyword evidence="3" id="KW-0813">Transport</keyword>
<organism evidence="5 6">
    <name type="scientific">Kribbella albertanoniae</name>
    <dbReference type="NCBI Taxonomy" id="1266829"/>
    <lineage>
        <taxon>Bacteria</taxon>
        <taxon>Bacillati</taxon>
        <taxon>Actinomycetota</taxon>
        <taxon>Actinomycetes</taxon>
        <taxon>Propionibacteriales</taxon>
        <taxon>Kribbellaceae</taxon>
        <taxon>Kribbella</taxon>
    </lineage>
</organism>
<evidence type="ECO:0000313" key="6">
    <source>
        <dbReference type="Proteomes" id="UP000295075"/>
    </source>
</evidence>
<dbReference type="AlphaFoldDB" id="A0A4R4PXZ8"/>
<sequence length="433" mass="45638">MNDLISRRRLLSLGATTVGAMGAGSLLSACGSGGSAVEAGKGSVTWAAWANPGEAERFKKYSADYQSRTGVKTTFQAVVGDYQAKLLSQLAGSAAADAFYVGDGQMAKVAESKQLVDLTSYLSSGNSPVKESDFHPGLLEVCKTPDGKLFGLPVDCNPKVFWFNADLLAKAGVSQTPAQLFDAGGWTQDALTSLLDNVRKTGKRGMILEAGWFDLPAWLTTFGGTVFDADGKAVFDTDEKSQQAMAWLFEQLASGNITYGGSLPKGQGVDALFYAGELATITYGRWILPNLKQLKFGYDIVPLPSPGGKEIMPVPVATAAIAVNTKAKSMDAALAFAAAYVSKDGQKFRLSGGGNAVPAVAGLDEVVTEGDLPAHGKLFTEIATKGYPIPRVLARNVQLASDFPTYMDQLLKSKAETAKSFSQKLVAKLNGGQ</sequence>
<accession>A0A4R4PXZ8</accession>
<dbReference type="RefSeq" id="WP_132408905.1">
    <property type="nucleotide sequence ID" value="NZ_SMKA01000095.1"/>
</dbReference>
<dbReference type="OrthoDB" id="2531053at2"/>
<evidence type="ECO:0000256" key="4">
    <source>
        <dbReference type="ARBA" id="ARBA00022729"/>
    </source>
</evidence>
<comment type="similarity">
    <text evidence="2">Belongs to the bacterial solute-binding protein 1 family.</text>
</comment>
<name>A0A4R4PXZ8_9ACTN</name>
<dbReference type="EMBL" id="SMKA01000095">
    <property type="protein sequence ID" value="TDC27352.1"/>
    <property type="molecule type" value="Genomic_DNA"/>
</dbReference>
<evidence type="ECO:0000256" key="1">
    <source>
        <dbReference type="ARBA" id="ARBA00004196"/>
    </source>
</evidence>
<dbReference type="InterPro" id="IPR006059">
    <property type="entry name" value="SBP"/>
</dbReference>
<keyword evidence="6" id="KW-1185">Reference proteome</keyword>
<reference evidence="5 6" key="1">
    <citation type="submission" date="2019-03" db="EMBL/GenBank/DDBJ databases">
        <title>Draft genome sequences of novel Actinobacteria.</title>
        <authorList>
            <person name="Sahin N."/>
            <person name="Ay H."/>
            <person name="Saygin H."/>
        </authorList>
    </citation>
    <scope>NUCLEOTIDE SEQUENCE [LARGE SCALE GENOMIC DNA]</scope>
    <source>
        <strain evidence="5 6">JCM 30547</strain>
    </source>
</reference>
<comment type="caution">
    <text evidence="5">The sequence shown here is derived from an EMBL/GenBank/DDBJ whole genome shotgun (WGS) entry which is preliminary data.</text>
</comment>
<dbReference type="PANTHER" id="PTHR43649:SF31">
    <property type="entry name" value="SN-GLYCEROL-3-PHOSPHATE-BINDING PERIPLASMIC PROTEIN UGPB"/>
    <property type="match status" value="1"/>
</dbReference>
<dbReference type="SUPFAM" id="SSF53850">
    <property type="entry name" value="Periplasmic binding protein-like II"/>
    <property type="match status" value="1"/>
</dbReference>
<dbReference type="Proteomes" id="UP000295075">
    <property type="component" value="Unassembled WGS sequence"/>
</dbReference>
<dbReference type="GO" id="GO:0030313">
    <property type="term" value="C:cell envelope"/>
    <property type="evidence" value="ECO:0007669"/>
    <property type="project" value="UniProtKB-SubCell"/>
</dbReference>
<proteinExistence type="inferred from homology"/>
<dbReference type="PROSITE" id="PS51257">
    <property type="entry name" value="PROKAR_LIPOPROTEIN"/>
    <property type="match status" value="1"/>
</dbReference>
<dbReference type="InterPro" id="IPR006311">
    <property type="entry name" value="TAT_signal"/>
</dbReference>
<dbReference type="InterPro" id="IPR050490">
    <property type="entry name" value="Bact_solute-bd_prot1"/>
</dbReference>
<keyword evidence="4" id="KW-0732">Signal</keyword>
<evidence type="ECO:0000313" key="5">
    <source>
        <dbReference type="EMBL" id="TDC27352.1"/>
    </source>
</evidence>
<dbReference type="PROSITE" id="PS51318">
    <property type="entry name" value="TAT"/>
    <property type="match status" value="1"/>
</dbReference>
<dbReference type="Gene3D" id="3.40.190.10">
    <property type="entry name" value="Periplasmic binding protein-like II"/>
    <property type="match status" value="1"/>
</dbReference>
<comment type="subcellular location">
    <subcellularLocation>
        <location evidence="1">Cell envelope</location>
    </subcellularLocation>
</comment>
<protein>
    <submittedName>
        <fullName evidence="5">Extracellular solute-binding protein</fullName>
    </submittedName>
</protein>
<evidence type="ECO:0000256" key="3">
    <source>
        <dbReference type="ARBA" id="ARBA00022448"/>
    </source>
</evidence>
<evidence type="ECO:0000256" key="2">
    <source>
        <dbReference type="ARBA" id="ARBA00008520"/>
    </source>
</evidence>
<gene>
    <name evidence="5" type="ORF">E1261_20815</name>
</gene>